<accession>A0ABN1FDW7</accession>
<proteinExistence type="predicted"/>
<feature type="transmembrane region" description="Helical" evidence="1">
    <location>
        <begin position="21"/>
        <end position="42"/>
    </location>
</feature>
<sequence>MMKQPMVFRKKRTPRSPIRTKNIIVITMILFVAAVWFSFWIINQGLKPVLMDIAKIKTEEFATRAINQAVRFAENYSFDDLIVYTEDDAGDISSYGWNSNVVNKINRVTTDRVEEFFISMNEGRQPQYDESLQDPIEYDGGAENLPKKDPTVVEIPLGQVTGNSVLANLGPKIPVNMQLAGSVRTDVIKKVKEFGINNYMVSIYIIVEADVQVIIPFTSEVEEVSTQIYIDSRTIVGPVPEFYGNGENPSISVPKDSLKKGE</sequence>
<protein>
    <submittedName>
        <fullName evidence="2">Sporulation protein YunB</fullName>
    </submittedName>
</protein>
<evidence type="ECO:0000313" key="3">
    <source>
        <dbReference type="Proteomes" id="UP001500866"/>
    </source>
</evidence>
<organism evidence="2 3">
    <name type="scientific">Virgibacillus siamensis</name>
    <dbReference type="NCBI Taxonomy" id="480071"/>
    <lineage>
        <taxon>Bacteria</taxon>
        <taxon>Bacillati</taxon>
        <taxon>Bacillota</taxon>
        <taxon>Bacilli</taxon>
        <taxon>Bacillales</taxon>
        <taxon>Bacillaceae</taxon>
        <taxon>Virgibacillus</taxon>
    </lineage>
</organism>
<evidence type="ECO:0000313" key="2">
    <source>
        <dbReference type="EMBL" id="GAA0588811.1"/>
    </source>
</evidence>
<keyword evidence="3" id="KW-1185">Reference proteome</keyword>
<dbReference type="NCBIfam" id="TIGR02832">
    <property type="entry name" value="spo_yunB"/>
    <property type="match status" value="1"/>
</dbReference>
<dbReference type="RefSeq" id="WP_343809239.1">
    <property type="nucleotide sequence ID" value="NZ_BAAADS010000001.1"/>
</dbReference>
<dbReference type="InterPro" id="IPR014197">
    <property type="entry name" value="Sporulation_prot_YunB"/>
</dbReference>
<dbReference type="Pfam" id="PF09560">
    <property type="entry name" value="Spore_YunB"/>
    <property type="match status" value="1"/>
</dbReference>
<name>A0ABN1FDW7_9BACI</name>
<reference evidence="2 3" key="1">
    <citation type="journal article" date="2019" name="Int. J. Syst. Evol. Microbiol.">
        <title>The Global Catalogue of Microorganisms (GCM) 10K type strain sequencing project: providing services to taxonomists for standard genome sequencing and annotation.</title>
        <authorList>
            <consortium name="The Broad Institute Genomics Platform"/>
            <consortium name="The Broad Institute Genome Sequencing Center for Infectious Disease"/>
            <person name="Wu L."/>
            <person name="Ma J."/>
        </authorList>
    </citation>
    <scope>NUCLEOTIDE SEQUENCE [LARGE SCALE GENOMIC DNA]</scope>
    <source>
        <strain evidence="2 3">JCM 15395</strain>
    </source>
</reference>
<dbReference type="PIRSF" id="PIRSF021383">
    <property type="entry name" value="YunB"/>
    <property type="match status" value="1"/>
</dbReference>
<keyword evidence="1" id="KW-0812">Transmembrane</keyword>
<comment type="caution">
    <text evidence="2">The sequence shown here is derived from an EMBL/GenBank/DDBJ whole genome shotgun (WGS) entry which is preliminary data.</text>
</comment>
<dbReference type="Proteomes" id="UP001500866">
    <property type="component" value="Unassembled WGS sequence"/>
</dbReference>
<keyword evidence="1" id="KW-1133">Transmembrane helix</keyword>
<dbReference type="EMBL" id="BAAADS010000001">
    <property type="protein sequence ID" value="GAA0588811.1"/>
    <property type="molecule type" value="Genomic_DNA"/>
</dbReference>
<keyword evidence="1" id="KW-0472">Membrane</keyword>
<evidence type="ECO:0000256" key="1">
    <source>
        <dbReference type="SAM" id="Phobius"/>
    </source>
</evidence>
<gene>
    <name evidence="2" type="primary">yunB</name>
    <name evidence="2" type="ORF">GCM10009001_00890</name>
</gene>